<organism evidence="1 2">
    <name type="scientific">Agrobacterium tumefaciens str. Kerr 14</name>
    <dbReference type="NCBI Taxonomy" id="1183424"/>
    <lineage>
        <taxon>Bacteria</taxon>
        <taxon>Pseudomonadati</taxon>
        <taxon>Pseudomonadota</taxon>
        <taxon>Alphaproteobacteria</taxon>
        <taxon>Hyphomicrobiales</taxon>
        <taxon>Rhizobiaceae</taxon>
        <taxon>Rhizobium/Agrobacterium group</taxon>
        <taxon>Agrobacterium</taxon>
        <taxon>Agrobacterium tumefaciens complex</taxon>
    </lineage>
</organism>
<name>A0A1S7RJZ9_AGRTU</name>
<dbReference type="EMBL" id="FBWC01000026">
    <property type="protein sequence ID" value="CUX53601.1"/>
    <property type="molecule type" value="Genomic_DNA"/>
</dbReference>
<protein>
    <submittedName>
        <fullName evidence="1">Uncharacterized protein</fullName>
    </submittedName>
</protein>
<dbReference type="Proteomes" id="UP000191897">
    <property type="component" value="Unassembled WGS sequence"/>
</dbReference>
<accession>A0A1S7RJZ9</accession>
<evidence type="ECO:0000313" key="2">
    <source>
        <dbReference type="Proteomes" id="UP000191897"/>
    </source>
</evidence>
<proteinExistence type="predicted"/>
<evidence type="ECO:0000313" key="1">
    <source>
        <dbReference type="EMBL" id="CUX53601.1"/>
    </source>
</evidence>
<reference evidence="1 2" key="1">
    <citation type="submission" date="2016-01" db="EMBL/GenBank/DDBJ databases">
        <authorList>
            <person name="Oliw E.H."/>
        </authorList>
    </citation>
    <scope>NUCLEOTIDE SEQUENCE [LARGE SCALE GENOMIC DNA]</scope>
    <source>
        <strain evidence="1 2">Kerr 14</strain>
    </source>
</reference>
<sequence length="39" mass="4776">MPFTRKLLKTDIEFGFIDLRFDTHPDRDPKSGLWVRHWC</sequence>
<dbReference type="AlphaFoldDB" id="A0A1S7RJZ9"/>
<gene>
    <name evidence="1" type="ORF">AGR4C_Lc40100</name>
</gene>